<feature type="compositionally biased region" description="Low complexity" evidence="1">
    <location>
        <begin position="1"/>
        <end position="20"/>
    </location>
</feature>
<dbReference type="AlphaFoldDB" id="A0A485PM87"/>
<dbReference type="Proteomes" id="UP000386466">
    <property type="component" value="Unassembled WGS sequence"/>
</dbReference>
<feature type="region of interest" description="Disordered" evidence="1">
    <location>
        <begin position="1"/>
        <end position="21"/>
    </location>
</feature>
<evidence type="ECO:0000313" key="3">
    <source>
        <dbReference type="Proteomes" id="UP000386466"/>
    </source>
</evidence>
<proteinExistence type="predicted"/>
<evidence type="ECO:0000313" key="2">
    <source>
        <dbReference type="EMBL" id="VFV45837.1"/>
    </source>
</evidence>
<sequence length="57" mass="6240">MHLAAWPPTPAAWGPGAGPAEGMVLPDQNNLWNVFQRVDKDGSEVIWDNKLQQALSN</sequence>
<accession>A0A485PM87</accession>
<gene>
    <name evidence="2" type="ORF">LYPA_23C009693</name>
</gene>
<dbReference type="EMBL" id="CAAGRJ010038054">
    <property type="protein sequence ID" value="VFV45837.1"/>
    <property type="molecule type" value="Genomic_DNA"/>
</dbReference>
<feature type="non-terminal residue" evidence="2">
    <location>
        <position position="57"/>
    </location>
</feature>
<organism evidence="2 3">
    <name type="scientific">Lynx pardinus</name>
    <name type="common">Iberian lynx</name>
    <name type="synonym">Felis pardina</name>
    <dbReference type="NCBI Taxonomy" id="191816"/>
    <lineage>
        <taxon>Eukaryota</taxon>
        <taxon>Metazoa</taxon>
        <taxon>Chordata</taxon>
        <taxon>Craniata</taxon>
        <taxon>Vertebrata</taxon>
        <taxon>Euteleostomi</taxon>
        <taxon>Mammalia</taxon>
        <taxon>Eutheria</taxon>
        <taxon>Laurasiatheria</taxon>
        <taxon>Carnivora</taxon>
        <taxon>Feliformia</taxon>
        <taxon>Felidae</taxon>
        <taxon>Felinae</taxon>
        <taxon>Lynx</taxon>
    </lineage>
</organism>
<evidence type="ECO:0000256" key="1">
    <source>
        <dbReference type="SAM" id="MobiDB-lite"/>
    </source>
</evidence>
<keyword evidence="3" id="KW-1185">Reference proteome</keyword>
<reference evidence="2 3" key="1">
    <citation type="submission" date="2019-01" db="EMBL/GenBank/DDBJ databases">
        <authorList>
            <person name="Alioto T."/>
            <person name="Alioto T."/>
        </authorList>
    </citation>
    <scope>NUCLEOTIDE SEQUENCE [LARGE SCALE GENOMIC DNA]</scope>
</reference>
<name>A0A485PM87_LYNPA</name>
<protein>
    <submittedName>
        <fullName evidence="2">Programmed cell death 6</fullName>
    </submittedName>
</protein>